<gene>
    <name evidence="3" type="ordered locus">AFE_1103</name>
</gene>
<dbReference type="Proteomes" id="UP000001362">
    <property type="component" value="Chromosome"/>
</dbReference>
<feature type="region of interest" description="Disordered" evidence="1">
    <location>
        <begin position="35"/>
        <end position="60"/>
    </location>
</feature>
<organism evidence="3 4">
    <name type="scientific">Acidithiobacillus ferrooxidans (strain ATCC 23270 / DSM 14882 / CIP 104768 / NCIMB 8455)</name>
    <name type="common">Ferrobacillus ferrooxidans (strain ATCC 23270)</name>
    <dbReference type="NCBI Taxonomy" id="243159"/>
    <lineage>
        <taxon>Bacteria</taxon>
        <taxon>Pseudomonadati</taxon>
        <taxon>Pseudomonadota</taxon>
        <taxon>Acidithiobacillia</taxon>
        <taxon>Acidithiobacillales</taxon>
        <taxon>Acidithiobacillaceae</taxon>
        <taxon>Acidithiobacillus</taxon>
    </lineage>
</organism>
<dbReference type="AlphaFoldDB" id="B7J851"/>
<evidence type="ECO:0000313" key="3">
    <source>
        <dbReference type="EMBL" id="ACK79418.1"/>
    </source>
</evidence>
<reference evidence="3 4" key="1">
    <citation type="journal article" date="2008" name="BMC Genomics">
        <title>Acidithiobacillus ferrooxidans metabolism: from genome sequence to industrial applications.</title>
        <authorList>
            <person name="Valdes J."/>
            <person name="Pedroso I."/>
            <person name="Quatrini R."/>
            <person name="Dodson R.J."/>
            <person name="Tettelin H."/>
            <person name="Blake R.II."/>
            <person name="Eisen J.A."/>
            <person name="Holmes D.S."/>
        </authorList>
    </citation>
    <scope>NUCLEOTIDE SEQUENCE [LARGE SCALE GENOMIC DNA]</scope>
    <source>
        <strain evidence="4">ATCC 23270 / DSM 14882 / CIP 104768 / NCIMB 8455</strain>
    </source>
</reference>
<dbReference type="KEGG" id="afr:AFE_1103"/>
<dbReference type="eggNOG" id="ENOG5031FBM">
    <property type="taxonomic scope" value="Bacteria"/>
</dbReference>
<dbReference type="PaxDb" id="243159-AFE_1103"/>
<name>B7J851_ACIF2</name>
<feature type="chain" id="PRO_5002858029" evidence="2">
    <location>
        <begin position="26"/>
        <end position="341"/>
    </location>
</feature>
<evidence type="ECO:0000256" key="1">
    <source>
        <dbReference type="SAM" id="MobiDB-lite"/>
    </source>
</evidence>
<feature type="signal peptide" evidence="2">
    <location>
        <begin position="1"/>
        <end position="25"/>
    </location>
</feature>
<evidence type="ECO:0000313" key="4">
    <source>
        <dbReference type="Proteomes" id="UP000001362"/>
    </source>
</evidence>
<proteinExistence type="predicted"/>
<dbReference type="EMBL" id="CP001219">
    <property type="protein sequence ID" value="ACK79418.1"/>
    <property type="molecule type" value="Genomic_DNA"/>
</dbReference>
<keyword evidence="2" id="KW-0732">Signal</keyword>
<dbReference type="HOGENOM" id="CLU_828018_0_0_6"/>
<accession>B7J851</accession>
<protein>
    <submittedName>
        <fullName evidence="3">Uncharacterized protein</fullName>
    </submittedName>
</protein>
<dbReference type="STRING" id="243159.AFE_1103"/>
<evidence type="ECO:0000256" key="2">
    <source>
        <dbReference type="SAM" id="SignalP"/>
    </source>
</evidence>
<sequence>MGRRKRLFCSMCATVVYLYASNALAFTPAPGDTIQDDIAREFSGSPRPINDGAAPPPPPAGCNTTLQQEQAAGQIPANESCYCPVGATTPTCVVNTSNSCQSILPAEESRLGSNAQYYDCTCPSGASTPSCPSYYSLCEANLPNYQTNANQCSCANPDTNSVPVCVSDYSICENNAAQYENSTTTCNCSQTSTQPYCCTSTTTQQCSTTQQCHTVTNCSGLSIVDGNGGWGYCQAPGGNWYLGGGEWWSGPCPAGDNMLDCPSEYLGPNQINISPGWCYEFSWPGNASATLNDGAVGWCRGGNHSACGYAAVAQNTCSTYQSCSPVTTCTPVTTQSCTTEP</sequence>
<keyword evidence="4" id="KW-1185">Reference proteome</keyword>